<protein>
    <submittedName>
        <fullName evidence="3">Uncharacterized protein</fullName>
    </submittedName>
</protein>
<keyword evidence="2" id="KW-0732">Signal</keyword>
<dbReference type="EnsemblPlants" id="OBART08G15970.1">
    <property type="protein sequence ID" value="OBART08G15970.1"/>
    <property type="gene ID" value="OBART08G15970"/>
</dbReference>
<dbReference type="Proteomes" id="UP000026960">
    <property type="component" value="Chromosome 8"/>
</dbReference>
<feature type="compositionally biased region" description="Low complexity" evidence="1">
    <location>
        <begin position="52"/>
        <end position="66"/>
    </location>
</feature>
<feature type="signal peptide" evidence="2">
    <location>
        <begin position="1"/>
        <end position="26"/>
    </location>
</feature>
<dbReference type="Gramene" id="OBART08G15970.1">
    <property type="protein sequence ID" value="OBART08G15970.1"/>
    <property type="gene ID" value="OBART08G15970"/>
</dbReference>
<dbReference type="eggNOG" id="ENOG502SACS">
    <property type="taxonomic scope" value="Eukaryota"/>
</dbReference>
<sequence length="91" mass="10002">MALSANRLLTVLLCLLLLSHQQKVYGLKGISLAFGREEDEVPEKKPRVLAQSNAANLNNNGGYSASPSSADPNRMSERRVRRGSDPIHNRC</sequence>
<accession>A0A0D3H0N6</accession>
<dbReference type="PANTHER" id="PTHR36726:SF4">
    <property type="entry name" value="CLAVATA3_ESR (CLE)-RELATED PROTEIN 45"/>
    <property type="match status" value="1"/>
</dbReference>
<organism evidence="3">
    <name type="scientific">Oryza barthii</name>
    <dbReference type="NCBI Taxonomy" id="65489"/>
    <lineage>
        <taxon>Eukaryota</taxon>
        <taxon>Viridiplantae</taxon>
        <taxon>Streptophyta</taxon>
        <taxon>Embryophyta</taxon>
        <taxon>Tracheophyta</taxon>
        <taxon>Spermatophyta</taxon>
        <taxon>Magnoliopsida</taxon>
        <taxon>Liliopsida</taxon>
        <taxon>Poales</taxon>
        <taxon>Poaceae</taxon>
        <taxon>BOP clade</taxon>
        <taxon>Oryzoideae</taxon>
        <taxon>Oryzeae</taxon>
        <taxon>Oryzinae</taxon>
        <taxon>Oryza</taxon>
    </lineage>
</organism>
<proteinExistence type="predicted"/>
<feature type="chain" id="PRO_5002272987" evidence="2">
    <location>
        <begin position="27"/>
        <end position="91"/>
    </location>
</feature>
<reference evidence="3" key="1">
    <citation type="journal article" date="2009" name="Rice">
        <title>De Novo Next Generation Sequencing of Plant Genomes.</title>
        <authorList>
            <person name="Rounsley S."/>
            <person name="Marri P.R."/>
            <person name="Yu Y."/>
            <person name="He R."/>
            <person name="Sisneros N."/>
            <person name="Goicoechea J.L."/>
            <person name="Lee S.J."/>
            <person name="Angelova A."/>
            <person name="Kudrna D."/>
            <person name="Luo M."/>
            <person name="Affourtit J."/>
            <person name="Desany B."/>
            <person name="Knight J."/>
            <person name="Niazi F."/>
            <person name="Egholm M."/>
            <person name="Wing R.A."/>
        </authorList>
    </citation>
    <scope>NUCLEOTIDE SEQUENCE [LARGE SCALE GENOMIC DNA]</scope>
    <source>
        <strain evidence="3">cv. IRGC 105608</strain>
    </source>
</reference>
<dbReference type="PANTHER" id="PTHR36726">
    <property type="entry name" value="CLAVATA3/ESR (CLE)-RELATED PROTEIN 45"/>
    <property type="match status" value="1"/>
</dbReference>
<feature type="region of interest" description="Disordered" evidence="1">
    <location>
        <begin position="52"/>
        <end position="91"/>
    </location>
</feature>
<dbReference type="STRING" id="65489.A0A0D3H0N6"/>
<keyword evidence="4" id="KW-1185">Reference proteome</keyword>
<feature type="compositionally biased region" description="Basic and acidic residues" evidence="1">
    <location>
        <begin position="74"/>
        <end position="91"/>
    </location>
</feature>
<dbReference type="InterPro" id="IPR038821">
    <property type="entry name" value="CLE45-like"/>
</dbReference>
<evidence type="ECO:0000313" key="3">
    <source>
        <dbReference type="EnsemblPlants" id="OBART08G15970.1"/>
    </source>
</evidence>
<evidence type="ECO:0000256" key="1">
    <source>
        <dbReference type="SAM" id="MobiDB-lite"/>
    </source>
</evidence>
<dbReference type="AlphaFoldDB" id="A0A0D3H0N6"/>
<evidence type="ECO:0000313" key="4">
    <source>
        <dbReference type="Proteomes" id="UP000026960"/>
    </source>
</evidence>
<reference evidence="3" key="2">
    <citation type="submission" date="2015-03" db="UniProtKB">
        <authorList>
            <consortium name="EnsemblPlants"/>
        </authorList>
    </citation>
    <scope>IDENTIFICATION</scope>
</reference>
<dbReference type="PaxDb" id="65489-OBART08G15970.1"/>
<name>A0A0D3H0N6_9ORYZ</name>
<dbReference type="HOGENOM" id="CLU_164336_0_0_1"/>
<evidence type="ECO:0000256" key="2">
    <source>
        <dbReference type="SAM" id="SignalP"/>
    </source>
</evidence>